<dbReference type="AlphaFoldDB" id="A0A9E7C1R0"/>
<protein>
    <submittedName>
        <fullName evidence="2">Uncharacterized protein</fullName>
    </submittedName>
</protein>
<dbReference type="RefSeq" id="WP_259310916.1">
    <property type="nucleotide sequence ID" value="NZ_CP087164.1"/>
</dbReference>
<name>A0A9E7C1R0_9ACTN</name>
<keyword evidence="1" id="KW-1133">Transmembrane helix</keyword>
<dbReference type="EMBL" id="CP087164">
    <property type="protein sequence ID" value="UGS36852.1"/>
    <property type="molecule type" value="Genomic_DNA"/>
</dbReference>
<organism evidence="2 3">
    <name type="scientific">Capillimicrobium parvum</name>
    <dbReference type="NCBI Taxonomy" id="2884022"/>
    <lineage>
        <taxon>Bacteria</taxon>
        <taxon>Bacillati</taxon>
        <taxon>Actinomycetota</taxon>
        <taxon>Thermoleophilia</taxon>
        <taxon>Solirubrobacterales</taxon>
        <taxon>Capillimicrobiaceae</taxon>
        <taxon>Capillimicrobium</taxon>
    </lineage>
</organism>
<keyword evidence="1" id="KW-0812">Transmembrane</keyword>
<keyword evidence="1" id="KW-0472">Membrane</keyword>
<evidence type="ECO:0000313" key="2">
    <source>
        <dbReference type="EMBL" id="UGS36852.1"/>
    </source>
</evidence>
<gene>
    <name evidence="2" type="ORF">DSM104329_03263</name>
</gene>
<proteinExistence type="predicted"/>
<evidence type="ECO:0000313" key="3">
    <source>
        <dbReference type="Proteomes" id="UP001162834"/>
    </source>
</evidence>
<accession>A0A9E7C1R0</accession>
<dbReference type="Proteomes" id="UP001162834">
    <property type="component" value="Chromosome"/>
</dbReference>
<dbReference type="KEGG" id="sbae:DSM104329_03263"/>
<reference evidence="2" key="1">
    <citation type="journal article" date="2022" name="Int. J. Syst. Evol. Microbiol.">
        <title>Pseudomonas aegrilactucae sp. nov. and Pseudomonas morbosilactucae sp. nov., pathogens causing bacterial rot of lettuce in Japan.</title>
        <authorList>
            <person name="Sawada H."/>
            <person name="Fujikawa T."/>
            <person name="Satou M."/>
        </authorList>
    </citation>
    <scope>NUCLEOTIDE SEQUENCE</scope>
    <source>
        <strain evidence="2">0166_1</strain>
    </source>
</reference>
<sequence>MFAEIIDGGALLQVVWVSIAAGLGFSLMFSLAIAGAARASQERRSGQGATAALWSVITLLCLVACGVGVVLGVVVMLKK</sequence>
<feature type="transmembrane region" description="Helical" evidence="1">
    <location>
        <begin position="15"/>
        <end position="39"/>
    </location>
</feature>
<evidence type="ECO:0000256" key="1">
    <source>
        <dbReference type="SAM" id="Phobius"/>
    </source>
</evidence>
<feature type="transmembrane region" description="Helical" evidence="1">
    <location>
        <begin position="51"/>
        <end position="77"/>
    </location>
</feature>
<keyword evidence="3" id="KW-1185">Reference proteome</keyword>